<comment type="similarity">
    <text evidence="2">Belongs to the CPA3 antiporters (TC 2.A.63) subunit C family.</text>
</comment>
<accession>A0A6N6MR56</accession>
<dbReference type="RefSeq" id="WP_150964308.1">
    <property type="nucleotide sequence ID" value="NZ_VZZJ01000011.1"/>
</dbReference>
<evidence type="ECO:0000256" key="7">
    <source>
        <dbReference type="SAM" id="MobiDB-lite"/>
    </source>
</evidence>
<dbReference type="InterPro" id="IPR050601">
    <property type="entry name" value="CPA3_antiporter_subunitC"/>
</dbReference>
<evidence type="ECO:0000256" key="6">
    <source>
        <dbReference type="ARBA" id="ARBA00023136"/>
    </source>
</evidence>
<protein>
    <submittedName>
        <fullName evidence="9">Dehydrogenase</fullName>
    </submittedName>
</protein>
<dbReference type="AlphaFoldDB" id="A0A6N6MR56"/>
<keyword evidence="4 8" id="KW-0812">Transmembrane</keyword>
<dbReference type="GO" id="GO:0005886">
    <property type="term" value="C:plasma membrane"/>
    <property type="evidence" value="ECO:0007669"/>
    <property type="project" value="UniProtKB-SubCell"/>
</dbReference>
<feature type="region of interest" description="Disordered" evidence="7">
    <location>
        <begin position="106"/>
        <end position="140"/>
    </location>
</feature>
<keyword evidence="10" id="KW-1185">Reference proteome</keyword>
<gene>
    <name evidence="9" type="ORF">F6X51_14065</name>
</gene>
<dbReference type="PANTHER" id="PTHR34583">
    <property type="entry name" value="ANTIPORTER SUBUNIT MNHC2-RELATED"/>
    <property type="match status" value="1"/>
</dbReference>
<dbReference type="Proteomes" id="UP000441523">
    <property type="component" value="Unassembled WGS sequence"/>
</dbReference>
<feature type="transmembrane region" description="Helical" evidence="8">
    <location>
        <begin position="6"/>
        <end position="27"/>
    </location>
</feature>
<evidence type="ECO:0000256" key="5">
    <source>
        <dbReference type="ARBA" id="ARBA00022989"/>
    </source>
</evidence>
<dbReference type="PANTHER" id="PTHR34583:SF2">
    <property type="entry name" value="ANTIPORTER SUBUNIT MNHC2-RELATED"/>
    <property type="match status" value="1"/>
</dbReference>
<dbReference type="Gene3D" id="1.10.287.3510">
    <property type="match status" value="1"/>
</dbReference>
<organism evidence="9 10">
    <name type="scientific">Methylobacterium planeticum</name>
    <dbReference type="NCBI Taxonomy" id="2615211"/>
    <lineage>
        <taxon>Bacteria</taxon>
        <taxon>Pseudomonadati</taxon>
        <taxon>Pseudomonadota</taxon>
        <taxon>Alphaproteobacteria</taxon>
        <taxon>Hyphomicrobiales</taxon>
        <taxon>Methylobacteriaceae</taxon>
        <taxon>Methylobacterium</taxon>
    </lineage>
</organism>
<evidence type="ECO:0000256" key="8">
    <source>
        <dbReference type="SAM" id="Phobius"/>
    </source>
</evidence>
<proteinExistence type="inferred from homology"/>
<feature type="compositionally biased region" description="Low complexity" evidence="7">
    <location>
        <begin position="131"/>
        <end position="140"/>
    </location>
</feature>
<evidence type="ECO:0000256" key="2">
    <source>
        <dbReference type="ARBA" id="ARBA00010388"/>
    </source>
</evidence>
<keyword evidence="5 8" id="KW-1133">Transmembrane helix</keyword>
<comment type="caution">
    <text evidence="9">The sequence shown here is derived from an EMBL/GenBank/DDBJ whole genome shotgun (WGS) entry which is preliminary data.</text>
</comment>
<dbReference type="Pfam" id="PF00420">
    <property type="entry name" value="Oxidored_q2"/>
    <property type="match status" value="1"/>
</dbReference>
<reference evidence="9 10" key="1">
    <citation type="submission" date="2019-09" db="EMBL/GenBank/DDBJ databases">
        <title>YIM 132548 draft genome.</title>
        <authorList>
            <person name="Jiang L."/>
        </authorList>
    </citation>
    <scope>NUCLEOTIDE SEQUENCE [LARGE SCALE GENOMIC DNA]</scope>
    <source>
        <strain evidence="9 10">YIM 132548</strain>
    </source>
</reference>
<feature type="transmembrane region" description="Helical" evidence="8">
    <location>
        <begin position="71"/>
        <end position="98"/>
    </location>
</feature>
<feature type="transmembrane region" description="Helical" evidence="8">
    <location>
        <begin position="39"/>
        <end position="59"/>
    </location>
</feature>
<name>A0A6N6MR56_9HYPH</name>
<keyword evidence="3" id="KW-1003">Cell membrane</keyword>
<evidence type="ECO:0000313" key="10">
    <source>
        <dbReference type="Proteomes" id="UP000441523"/>
    </source>
</evidence>
<comment type="subcellular location">
    <subcellularLocation>
        <location evidence="1">Cell membrane</location>
        <topology evidence="1">Multi-pass membrane protein</topology>
    </subcellularLocation>
</comment>
<evidence type="ECO:0000256" key="3">
    <source>
        <dbReference type="ARBA" id="ARBA00022475"/>
    </source>
</evidence>
<evidence type="ECO:0000313" key="9">
    <source>
        <dbReference type="EMBL" id="KAB1072732.1"/>
    </source>
</evidence>
<dbReference type="EMBL" id="VZZJ01000011">
    <property type="protein sequence ID" value="KAB1072732.1"/>
    <property type="molecule type" value="Genomic_DNA"/>
</dbReference>
<evidence type="ECO:0000256" key="1">
    <source>
        <dbReference type="ARBA" id="ARBA00004651"/>
    </source>
</evidence>
<sequence length="140" mass="15071">MSLLPYAVAAWLFGVGLYGIATSRNYIHLIGCLSVCQSATYVLLLGIGYRFDAIAPIFYDHPPGTPAVDPVMQALVLTDIVVGATLTALLLVLALQVYKRTGTLDPERLRPMRGTRAPGPRPRSTDRPPTKRAAPPAARS</sequence>
<keyword evidence="6 8" id="KW-0472">Membrane</keyword>
<evidence type="ECO:0000256" key="4">
    <source>
        <dbReference type="ARBA" id="ARBA00022692"/>
    </source>
</evidence>
<dbReference type="InterPro" id="IPR039428">
    <property type="entry name" value="NUOK/Mnh_C1-like"/>
</dbReference>